<protein>
    <recommendedName>
        <fullName evidence="4">2-oxoisovalerate dehydrogenase subunit alpha</fullName>
        <ecNumber evidence="4">1.2.4.4</ecNumber>
    </recommendedName>
    <alternativeName>
        <fullName evidence="4">Branched-chain alpha-keto acid dehydrogenase E1 component alpha chain</fullName>
    </alternativeName>
</protein>
<evidence type="ECO:0000313" key="7">
    <source>
        <dbReference type="Proteomes" id="UP000549113"/>
    </source>
</evidence>
<name>A0AA40VNB3_9MICO</name>
<keyword evidence="7" id="KW-1185">Reference proteome</keyword>
<dbReference type="Pfam" id="PF00676">
    <property type="entry name" value="E1_dh"/>
    <property type="match status" value="1"/>
</dbReference>
<dbReference type="EC" id="1.2.4.4" evidence="4"/>
<comment type="cofactor">
    <cofactor evidence="1 4">
        <name>thiamine diphosphate</name>
        <dbReference type="ChEBI" id="CHEBI:58937"/>
    </cofactor>
</comment>
<sequence length="376" mass="41495">MTPLDDPDIVRVLTAEGTFAPTPQAERYVPLIEALSDTDLETFYRDMVISRAFDRQATNLQRQGQLALWPPSYGQEAAQVGSIRAARAQDHIFPSYREHVVATIRGVDPVDIIRLMRGLTHGGWDPTDARNGNTHVYTLVLGSHTLHAAGYGMGLVFDKRCGTGDPEQDAAVMVYYGDGASSQGDVHEAMVFAASYQTPQVFFLQNNQWAISVPVATQSRAPLYQRAAGYGMPSLRVDGNDVLASYAVSKLALDEARAGSGPRAIEAMTYRMGAHTTSDDPTKYRTSDEEESWARRDPIARMRTYLEGRGASETFFEGVDAEARDYADDVRVRTNALGGIPVDTMFAHVYSDRHPLVEEQRQWLADYEASFEGGQA</sequence>
<dbReference type="AlphaFoldDB" id="A0AA40VNB3"/>
<dbReference type="GO" id="GO:0009083">
    <property type="term" value="P:branched-chain amino acid catabolic process"/>
    <property type="evidence" value="ECO:0007669"/>
    <property type="project" value="TreeGrafter"/>
</dbReference>
<evidence type="ECO:0000256" key="4">
    <source>
        <dbReference type="RuleBase" id="RU365014"/>
    </source>
</evidence>
<dbReference type="Proteomes" id="UP000549113">
    <property type="component" value="Unassembled WGS sequence"/>
</dbReference>
<keyword evidence="3 4" id="KW-0786">Thiamine pyrophosphate</keyword>
<evidence type="ECO:0000313" key="6">
    <source>
        <dbReference type="EMBL" id="MBB4140732.1"/>
    </source>
</evidence>
<dbReference type="PANTHER" id="PTHR43380">
    <property type="entry name" value="2-OXOISOVALERATE DEHYDROGENASE SUBUNIT ALPHA, MITOCHONDRIAL"/>
    <property type="match status" value="1"/>
</dbReference>
<dbReference type="PANTHER" id="PTHR43380:SF1">
    <property type="entry name" value="2-OXOISOVALERATE DEHYDROGENASE SUBUNIT ALPHA, MITOCHONDRIAL"/>
    <property type="match status" value="1"/>
</dbReference>
<proteinExistence type="inferred from homology"/>
<comment type="function">
    <text evidence="4">The branched-chain alpha-keto dehydrogenase complex catalyzes the overall conversion of alpha-keto acids to acyl-CoA and CO(2). It contains multiple copies of three enzymatic components: branched-chain alpha-keto acid decarboxylase (E1), lipoamide acyltransferase (E2) and lipoamide dehydrogenase (E3).</text>
</comment>
<dbReference type="RefSeq" id="WP_183500221.1">
    <property type="nucleotide sequence ID" value="NZ_BAABCO010000004.1"/>
</dbReference>
<dbReference type="GO" id="GO:0000287">
    <property type="term" value="F:magnesium ion binding"/>
    <property type="evidence" value="ECO:0007669"/>
    <property type="project" value="UniProtKB-ARBA"/>
</dbReference>
<dbReference type="SUPFAM" id="SSF52518">
    <property type="entry name" value="Thiamin diphosphate-binding fold (THDP-binding)"/>
    <property type="match status" value="1"/>
</dbReference>
<comment type="caution">
    <text evidence="6">The sequence shown here is derived from an EMBL/GenBank/DDBJ whole genome shotgun (WGS) entry which is preliminary data.</text>
</comment>
<dbReference type="InterPro" id="IPR050771">
    <property type="entry name" value="Alpha-ketoacid_DH_E1_comp"/>
</dbReference>
<gene>
    <name evidence="6" type="ORF">BKA10_002526</name>
</gene>
<evidence type="ECO:0000256" key="2">
    <source>
        <dbReference type="ARBA" id="ARBA00023002"/>
    </source>
</evidence>
<dbReference type="InterPro" id="IPR001017">
    <property type="entry name" value="DH_E1"/>
</dbReference>
<reference evidence="6 7" key="1">
    <citation type="submission" date="2020-08" db="EMBL/GenBank/DDBJ databases">
        <title>Sequencing the genomes of 1000 actinobacteria strains.</title>
        <authorList>
            <person name="Klenk H.-P."/>
        </authorList>
    </citation>
    <scope>NUCLEOTIDE SEQUENCE [LARGE SCALE GENOMIC DNA]</scope>
    <source>
        <strain evidence="6 7">DSM 19600</strain>
    </source>
</reference>
<dbReference type="InterPro" id="IPR029061">
    <property type="entry name" value="THDP-binding"/>
</dbReference>
<evidence type="ECO:0000259" key="5">
    <source>
        <dbReference type="Pfam" id="PF00676"/>
    </source>
</evidence>
<comment type="catalytic activity">
    <reaction evidence="4">
        <text>N(6)-[(R)-lipoyl]-L-lysyl-[protein] + 3-methyl-2-oxobutanoate + H(+) = N(6)-[(R)-S(8)-2-methylpropanoyldihydrolipoyl]-L-lysyl-[protein] + CO2</text>
        <dbReference type="Rhea" id="RHEA:13457"/>
        <dbReference type="Rhea" id="RHEA-COMP:10474"/>
        <dbReference type="Rhea" id="RHEA-COMP:10497"/>
        <dbReference type="ChEBI" id="CHEBI:11851"/>
        <dbReference type="ChEBI" id="CHEBI:15378"/>
        <dbReference type="ChEBI" id="CHEBI:16526"/>
        <dbReference type="ChEBI" id="CHEBI:83099"/>
        <dbReference type="ChEBI" id="CHEBI:83142"/>
        <dbReference type="EC" id="1.2.4.4"/>
    </reaction>
</comment>
<accession>A0AA40VNB3</accession>
<dbReference type="Gene3D" id="3.40.50.970">
    <property type="match status" value="1"/>
</dbReference>
<comment type="similarity">
    <text evidence="4">Belongs to the BCKDHA family.</text>
</comment>
<dbReference type="EMBL" id="JACIFH010000001">
    <property type="protein sequence ID" value="MBB4140732.1"/>
    <property type="molecule type" value="Genomic_DNA"/>
</dbReference>
<feature type="domain" description="Dehydrogenase E1 component" evidence="5">
    <location>
        <begin position="45"/>
        <end position="313"/>
    </location>
</feature>
<dbReference type="GO" id="GO:0003863">
    <property type="term" value="F:branched-chain 2-oxo acid dehydrogenase activity"/>
    <property type="evidence" value="ECO:0007669"/>
    <property type="project" value="UniProtKB-EC"/>
</dbReference>
<dbReference type="CDD" id="cd02000">
    <property type="entry name" value="TPP_E1_PDC_ADC_BCADC"/>
    <property type="match status" value="1"/>
</dbReference>
<keyword evidence="6" id="KW-0670">Pyruvate</keyword>
<organism evidence="6 7">
    <name type="scientific">Microbacterium invictum</name>
    <dbReference type="NCBI Taxonomy" id="515415"/>
    <lineage>
        <taxon>Bacteria</taxon>
        <taxon>Bacillati</taxon>
        <taxon>Actinomycetota</taxon>
        <taxon>Actinomycetes</taxon>
        <taxon>Micrococcales</taxon>
        <taxon>Microbacteriaceae</taxon>
        <taxon>Microbacterium</taxon>
    </lineage>
</organism>
<evidence type="ECO:0000256" key="1">
    <source>
        <dbReference type="ARBA" id="ARBA00001964"/>
    </source>
</evidence>
<evidence type="ECO:0000256" key="3">
    <source>
        <dbReference type="ARBA" id="ARBA00023052"/>
    </source>
</evidence>
<keyword evidence="2 4" id="KW-0560">Oxidoreductase</keyword>